<evidence type="ECO:0000256" key="1">
    <source>
        <dbReference type="ARBA" id="ARBA00022679"/>
    </source>
</evidence>
<dbReference type="PANTHER" id="PTHR11685">
    <property type="entry name" value="RBR FAMILY RING FINGER AND IBR DOMAIN-CONTAINING"/>
    <property type="match status" value="1"/>
</dbReference>
<keyword evidence="3" id="KW-0677">Repeat</keyword>
<evidence type="ECO:0000259" key="9">
    <source>
        <dbReference type="PROSITE" id="PS50089"/>
    </source>
</evidence>
<evidence type="ECO:0000256" key="2">
    <source>
        <dbReference type="ARBA" id="ARBA00022723"/>
    </source>
</evidence>
<keyword evidence="12" id="KW-1185">Reference proteome</keyword>
<feature type="region of interest" description="Disordered" evidence="8">
    <location>
        <begin position="1"/>
        <end position="47"/>
    </location>
</feature>
<protein>
    <recommendedName>
        <fullName evidence="13">RING-type domain-containing protein</fullName>
    </recommendedName>
</protein>
<keyword evidence="2" id="KW-0479">Metal-binding</keyword>
<feature type="compositionally biased region" description="Polar residues" evidence="8">
    <location>
        <begin position="313"/>
        <end position="333"/>
    </location>
</feature>
<feature type="compositionally biased region" description="Low complexity" evidence="8">
    <location>
        <begin position="567"/>
        <end position="587"/>
    </location>
</feature>
<feature type="compositionally biased region" description="Pro residues" evidence="8">
    <location>
        <begin position="391"/>
        <end position="401"/>
    </location>
</feature>
<keyword evidence="1" id="KW-0808">Transferase</keyword>
<dbReference type="PROSITE" id="PS50089">
    <property type="entry name" value="ZF_RING_2"/>
    <property type="match status" value="1"/>
</dbReference>
<feature type="domain" description="RING-type" evidence="9">
    <location>
        <begin position="826"/>
        <end position="873"/>
    </location>
</feature>
<dbReference type="GO" id="GO:0008270">
    <property type="term" value="F:zinc ion binding"/>
    <property type="evidence" value="ECO:0007669"/>
    <property type="project" value="UniProtKB-KW"/>
</dbReference>
<evidence type="ECO:0000256" key="4">
    <source>
        <dbReference type="ARBA" id="ARBA00022771"/>
    </source>
</evidence>
<dbReference type="SMART" id="SM00184">
    <property type="entry name" value="RING"/>
    <property type="match status" value="2"/>
</dbReference>
<dbReference type="SUPFAM" id="SSF57850">
    <property type="entry name" value="RING/U-box"/>
    <property type="match status" value="2"/>
</dbReference>
<keyword evidence="6" id="KW-0862">Zinc</keyword>
<dbReference type="Gene3D" id="3.30.40.10">
    <property type="entry name" value="Zinc/RING finger domain, C3HC4 (zinc finger)"/>
    <property type="match status" value="1"/>
</dbReference>
<name>A0A9W8JG30_9AGAR</name>
<dbReference type="PROSITE" id="PS51873">
    <property type="entry name" value="TRIAD"/>
    <property type="match status" value="1"/>
</dbReference>
<evidence type="ECO:0008006" key="13">
    <source>
        <dbReference type="Google" id="ProtNLM"/>
    </source>
</evidence>
<evidence type="ECO:0000256" key="8">
    <source>
        <dbReference type="SAM" id="MobiDB-lite"/>
    </source>
</evidence>
<dbReference type="InterPro" id="IPR013083">
    <property type="entry name" value="Znf_RING/FYVE/PHD"/>
</dbReference>
<proteinExistence type="predicted"/>
<feature type="region of interest" description="Disordered" evidence="8">
    <location>
        <begin position="747"/>
        <end position="781"/>
    </location>
</feature>
<feature type="region of interest" description="Disordered" evidence="8">
    <location>
        <begin position="494"/>
        <end position="735"/>
    </location>
</feature>
<feature type="compositionally biased region" description="Low complexity" evidence="8">
    <location>
        <begin position="748"/>
        <end position="771"/>
    </location>
</feature>
<dbReference type="Pfam" id="PF00097">
    <property type="entry name" value="zf-C3HC4"/>
    <property type="match status" value="1"/>
</dbReference>
<feature type="region of interest" description="Disordered" evidence="8">
    <location>
        <begin position="455"/>
        <end position="477"/>
    </location>
</feature>
<dbReference type="GO" id="GO:0016567">
    <property type="term" value="P:protein ubiquitination"/>
    <property type="evidence" value="ECO:0007669"/>
    <property type="project" value="InterPro"/>
</dbReference>
<feature type="region of interest" description="Disordered" evidence="8">
    <location>
        <begin position="256"/>
        <end position="356"/>
    </location>
</feature>
<dbReference type="InterPro" id="IPR031127">
    <property type="entry name" value="E3_UB_ligase_RBR"/>
</dbReference>
<evidence type="ECO:0000256" key="5">
    <source>
        <dbReference type="ARBA" id="ARBA00022786"/>
    </source>
</evidence>
<evidence type="ECO:0000313" key="11">
    <source>
        <dbReference type="EMBL" id="KAJ2934035.1"/>
    </source>
</evidence>
<accession>A0A9W8JG30</accession>
<feature type="non-terminal residue" evidence="11">
    <location>
        <position position="1"/>
    </location>
</feature>
<dbReference type="InterPro" id="IPR018957">
    <property type="entry name" value="Znf_C3HC4_RING-type"/>
</dbReference>
<comment type="caution">
    <text evidence="11">The sequence shown here is derived from an EMBL/GenBank/DDBJ whole genome shotgun (WGS) entry which is preliminary data.</text>
</comment>
<feature type="region of interest" description="Disordered" evidence="8">
    <location>
        <begin position="384"/>
        <end position="418"/>
    </location>
</feature>
<dbReference type="OrthoDB" id="1431934at2759"/>
<evidence type="ECO:0000313" key="12">
    <source>
        <dbReference type="Proteomes" id="UP001140091"/>
    </source>
</evidence>
<dbReference type="InterPro" id="IPR017907">
    <property type="entry name" value="Znf_RING_CS"/>
</dbReference>
<reference evidence="11" key="1">
    <citation type="submission" date="2022-06" db="EMBL/GenBank/DDBJ databases">
        <title>Genome Sequence of Candolleomyces eurysporus.</title>
        <authorList>
            <person name="Buettner E."/>
        </authorList>
    </citation>
    <scope>NUCLEOTIDE SEQUENCE</scope>
    <source>
        <strain evidence="11">VTCC 930004</strain>
    </source>
</reference>
<dbReference type="Gene3D" id="1.20.120.1750">
    <property type="match status" value="1"/>
</dbReference>
<feature type="compositionally biased region" description="Basic and acidic residues" evidence="8">
    <location>
        <begin position="462"/>
        <end position="477"/>
    </location>
</feature>
<keyword evidence="5" id="KW-0833">Ubl conjugation pathway</keyword>
<organism evidence="11 12">
    <name type="scientific">Candolleomyces eurysporus</name>
    <dbReference type="NCBI Taxonomy" id="2828524"/>
    <lineage>
        <taxon>Eukaryota</taxon>
        <taxon>Fungi</taxon>
        <taxon>Dikarya</taxon>
        <taxon>Basidiomycota</taxon>
        <taxon>Agaricomycotina</taxon>
        <taxon>Agaricomycetes</taxon>
        <taxon>Agaricomycetidae</taxon>
        <taxon>Agaricales</taxon>
        <taxon>Agaricineae</taxon>
        <taxon>Psathyrellaceae</taxon>
        <taxon>Candolleomyces</taxon>
    </lineage>
</organism>
<feature type="compositionally biased region" description="Basic and acidic residues" evidence="8">
    <location>
        <begin position="550"/>
        <end position="561"/>
    </location>
</feature>
<feature type="compositionally biased region" description="Polar residues" evidence="8">
    <location>
        <begin position="340"/>
        <end position="356"/>
    </location>
</feature>
<sequence length="1014" mass="112701">MLQRVDGDDGSLGAQEPDSEVTTANNEGASEYEAPPESNRATLAQSSQERDVLTIPLICKSCSNVNGEEERSVSICGLVTLSCIQALFSLDRDAEGLTPTSQMERVRNFFLNEEYMEPPSLFSESLVLSERRALIDGSSVEDQILSAFRPLLFFSEDSALATVISASSRDLVDGTHTPSYIAAFFRFHSPLNHRFALLESVPLSDSPAGQIRMSFFDTDDAVCSHVASALRQQNLIANEVFFLTYGTSCTVQLDEMGTQDTQRTRATPFPDRHELSENEGVNGMELCPDPRVDGQASESVPEKVPLGLPHSLGQGTQESGGQDKSTQSMNRSPSKPPTPVSESSTLPPAAGNNTSQLRAPVNSLEHLDDDDTALTKPPLASAQLPLKEDIPSPPLQSPSPQPSGSSQTKAPRKPAAGEYSWMLSLQEVSIVQPLPAPKPEVKHTSPRRANTTILEARNAGQEVHHLSSRRADEIQHQEARDALREIFRRTEDSQMSNMILKRPPQFQTRSHRRRQSSDDIQGLRSFIKQEFENEALGEPSNRRKPVTRKPVPEEARVNERSKRAKHAAPQAKPKPAEASSSSAAPKAGTTQFYDNGQLDLLFGSRKPKKTVETKQSQTELREEEPETARSQRSPAGKRGSRHEETEDTDSKRRPLEGKPEMEGVQQPTVQEEPLSERAKQKRRVTLSFVDNSEEDLHQVPMTARGGGGSSKVEESSTRARKPSRNADPWSPLLLRPELVSKASTLTLRSEGTSRGEGSSPKLLTPTSQQSPSPEPPRKSYRDSRNEFAWQLALVSKVIKPSDEYLKQQEQKFIELNPRYKPEKFECLICFETVQGVDGSRCMNCEHSFCRDCLTGHVRSQLEENVYPILCPVCFADPDRTLARGYVDDFIVEELDLTEKEVDKYNDLQMAAVVVKIDCPGCKKNLVVAREDYLENPFISCTLPDCHSRFCRACLMVTEGDNDQHECKIDEELDALMKEHGWRYCPGCRTPILKDSGCNHMTCKSPGCTTYVVRH</sequence>
<evidence type="ECO:0000259" key="10">
    <source>
        <dbReference type="PROSITE" id="PS51873"/>
    </source>
</evidence>
<gene>
    <name evidence="11" type="ORF">H1R20_g3074</name>
</gene>
<dbReference type="CDD" id="cd22584">
    <property type="entry name" value="Rcat_RBR_unk"/>
    <property type="match status" value="1"/>
</dbReference>
<evidence type="ECO:0000256" key="3">
    <source>
        <dbReference type="ARBA" id="ARBA00022737"/>
    </source>
</evidence>
<feature type="domain" description="RING-type" evidence="10">
    <location>
        <begin position="822"/>
        <end position="1014"/>
    </location>
</feature>
<evidence type="ECO:0000256" key="7">
    <source>
        <dbReference type="PROSITE-ProRule" id="PRU00175"/>
    </source>
</evidence>
<dbReference type="InterPro" id="IPR001841">
    <property type="entry name" value="Znf_RING"/>
</dbReference>
<keyword evidence="4 7" id="KW-0863">Zinc-finger</keyword>
<dbReference type="Proteomes" id="UP001140091">
    <property type="component" value="Unassembled WGS sequence"/>
</dbReference>
<dbReference type="InterPro" id="IPR044066">
    <property type="entry name" value="TRIAD_supradom"/>
</dbReference>
<dbReference type="AlphaFoldDB" id="A0A9W8JG30"/>
<dbReference type="GO" id="GO:0004842">
    <property type="term" value="F:ubiquitin-protein transferase activity"/>
    <property type="evidence" value="ECO:0007669"/>
    <property type="project" value="InterPro"/>
</dbReference>
<dbReference type="PROSITE" id="PS00518">
    <property type="entry name" value="ZF_RING_1"/>
    <property type="match status" value="1"/>
</dbReference>
<feature type="compositionally biased region" description="Basic and acidic residues" evidence="8">
    <location>
        <begin position="641"/>
        <end position="661"/>
    </location>
</feature>
<dbReference type="EMBL" id="JANBPK010000727">
    <property type="protein sequence ID" value="KAJ2934035.1"/>
    <property type="molecule type" value="Genomic_DNA"/>
</dbReference>
<evidence type="ECO:0000256" key="6">
    <source>
        <dbReference type="ARBA" id="ARBA00022833"/>
    </source>
</evidence>